<keyword evidence="1" id="KW-1133">Transmembrane helix</keyword>
<keyword evidence="1" id="KW-0812">Transmembrane</keyword>
<dbReference type="AlphaFoldDB" id="A0A1B8P7C3"/>
<feature type="transmembrane region" description="Helical" evidence="1">
    <location>
        <begin position="60"/>
        <end position="83"/>
    </location>
</feature>
<sequence>MSSLDSTSNTALGGAPLGKAGLLKFLVPSLIGIGMFLVPFSTGDTINIGMGLLADGLKALLGDALPAIAVVVLCASALLTLIVKFTRPGWARGNALGELFDVAPLWLVMRLLGAAFALMTFFQVGPEVITASFTGG</sequence>
<feature type="transmembrane region" description="Helical" evidence="1">
    <location>
        <begin position="20"/>
        <end position="40"/>
    </location>
</feature>
<dbReference type="EMBL" id="MAJD01000001">
    <property type="protein sequence ID" value="OBX38131.1"/>
    <property type="molecule type" value="Genomic_DNA"/>
</dbReference>
<protein>
    <submittedName>
        <fullName evidence="2">Uncharacterized protein</fullName>
    </submittedName>
</protein>
<evidence type="ECO:0000313" key="3">
    <source>
        <dbReference type="Proteomes" id="UP000092504"/>
    </source>
</evidence>
<dbReference type="PATRIC" id="fig|2746.7.peg.2583"/>
<proteinExistence type="predicted"/>
<reference evidence="2 3" key="1">
    <citation type="submission" date="2016-06" db="EMBL/GenBank/DDBJ databases">
        <title>Genome sequence of halotolerant plant growth promoting strain of Halomonas elongata HEK1 isolated from salterns of Rann of Kutch, Gujarat, India.</title>
        <authorList>
            <person name="Gaba S."/>
            <person name="Singh R.N."/>
            <person name="Abrol S."/>
            <person name="Kaushik R."/>
            <person name="Saxena A.K."/>
        </authorList>
    </citation>
    <scope>NUCLEOTIDE SEQUENCE [LARGE SCALE GENOMIC DNA]</scope>
    <source>
        <strain evidence="2 3">HEK1</strain>
    </source>
</reference>
<evidence type="ECO:0000256" key="1">
    <source>
        <dbReference type="SAM" id="Phobius"/>
    </source>
</evidence>
<evidence type="ECO:0000313" key="2">
    <source>
        <dbReference type="EMBL" id="OBX38131.1"/>
    </source>
</evidence>
<organism evidence="2 3">
    <name type="scientific">Halomonas elongata</name>
    <dbReference type="NCBI Taxonomy" id="2746"/>
    <lineage>
        <taxon>Bacteria</taxon>
        <taxon>Pseudomonadati</taxon>
        <taxon>Pseudomonadota</taxon>
        <taxon>Gammaproteobacteria</taxon>
        <taxon>Oceanospirillales</taxon>
        <taxon>Halomonadaceae</taxon>
        <taxon>Halomonas</taxon>
    </lineage>
</organism>
<accession>A0A1B8P7C3</accession>
<name>A0A1B8P7C3_HALEL</name>
<feature type="transmembrane region" description="Helical" evidence="1">
    <location>
        <begin position="103"/>
        <end position="122"/>
    </location>
</feature>
<gene>
    <name evidence="2" type="ORF">A8U91_02517</name>
</gene>
<comment type="caution">
    <text evidence="2">The sequence shown here is derived from an EMBL/GenBank/DDBJ whole genome shotgun (WGS) entry which is preliminary data.</text>
</comment>
<keyword evidence="1" id="KW-0472">Membrane</keyword>
<dbReference type="Proteomes" id="UP000092504">
    <property type="component" value="Unassembled WGS sequence"/>
</dbReference>